<feature type="transmembrane region" description="Helical" evidence="10">
    <location>
        <begin position="209"/>
        <end position="230"/>
    </location>
</feature>
<feature type="compositionally biased region" description="Basic and acidic residues" evidence="9">
    <location>
        <begin position="334"/>
        <end position="387"/>
    </location>
</feature>
<feature type="transmembrane region" description="Helical" evidence="10">
    <location>
        <begin position="139"/>
        <end position="157"/>
    </location>
</feature>
<evidence type="ECO:0000256" key="1">
    <source>
        <dbReference type="ARBA" id="ARBA00004477"/>
    </source>
</evidence>
<feature type="region of interest" description="Disordered" evidence="9">
    <location>
        <begin position="263"/>
        <end position="471"/>
    </location>
</feature>
<evidence type="ECO:0000256" key="8">
    <source>
        <dbReference type="ARBA" id="ARBA00031072"/>
    </source>
</evidence>
<keyword evidence="6 10" id="KW-1133">Transmembrane helix</keyword>
<dbReference type="GO" id="GO:0000045">
    <property type="term" value="P:autophagosome assembly"/>
    <property type="evidence" value="ECO:0007669"/>
    <property type="project" value="TreeGrafter"/>
</dbReference>
<evidence type="ECO:0000256" key="9">
    <source>
        <dbReference type="SAM" id="MobiDB-lite"/>
    </source>
</evidence>
<feature type="compositionally biased region" description="Basic residues" evidence="9">
    <location>
        <begin position="408"/>
        <end position="451"/>
    </location>
</feature>
<evidence type="ECO:0000313" key="12">
    <source>
        <dbReference type="Proteomes" id="UP000054805"/>
    </source>
</evidence>
<name>A0A0V1IIR1_TRIPS</name>
<feature type="compositionally biased region" description="Basic residues" evidence="9">
    <location>
        <begin position="388"/>
        <end position="401"/>
    </location>
</feature>
<keyword evidence="12" id="KW-1185">Reference proteome</keyword>
<dbReference type="Pfam" id="PF07019">
    <property type="entry name" value="EMC6"/>
    <property type="match status" value="1"/>
</dbReference>
<proteinExistence type="inferred from homology"/>
<protein>
    <recommendedName>
        <fullName evidence="3">ER membrane protein complex subunit 6</fullName>
    </recommendedName>
    <alternativeName>
        <fullName evidence="8">Transmembrane protein 93</fullName>
    </alternativeName>
</protein>
<feature type="compositionally biased region" description="Acidic residues" evidence="9">
    <location>
        <begin position="285"/>
        <end position="301"/>
    </location>
</feature>
<evidence type="ECO:0000256" key="7">
    <source>
        <dbReference type="ARBA" id="ARBA00023136"/>
    </source>
</evidence>
<dbReference type="InterPro" id="IPR008504">
    <property type="entry name" value="Emc6"/>
</dbReference>
<dbReference type="PANTHER" id="PTHR20994">
    <property type="entry name" value="ER MEMBRANE PROTEIN COMPLEX SUBUNIT 6"/>
    <property type="match status" value="1"/>
</dbReference>
<gene>
    <name evidence="11" type="primary">Emc6</name>
    <name evidence="11" type="ORF">T4B_3883</name>
</gene>
<dbReference type="InterPro" id="IPR029008">
    <property type="entry name" value="EMC6-like"/>
</dbReference>
<feature type="compositionally biased region" description="Low complexity" evidence="9">
    <location>
        <begin position="313"/>
        <end position="330"/>
    </location>
</feature>
<comment type="similarity">
    <text evidence="2">Belongs to the EMC6 family.</text>
</comment>
<evidence type="ECO:0000256" key="10">
    <source>
        <dbReference type="SAM" id="Phobius"/>
    </source>
</evidence>
<feature type="transmembrane region" description="Helical" evidence="10">
    <location>
        <begin position="102"/>
        <end position="127"/>
    </location>
</feature>
<evidence type="ECO:0000256" key="2">
    <source>
        <dbReference type="ARBA" id="ARBA00009436"/>
    </source>
</evidence>
<sequence>MNKSRPNCPEDSAKKNKRPQGDCDAVFSEWAVRNNFSVLEYSRTCQAAASGVAAGILGLTGLAGFVFYFLCALMQSCVWYWKTDCRWKDYFPNFSTILLHGLFGGLFTYVLFWTFLYGIVHIVSISYTGVAAKFKNWSIIPLGVLTFLLTAFSLLQYKFHILKKRAKLIEVLVELSVIFSNVGAVAIIFSEKDFDVSEQVINENNVSKFATAGCNIFCVCCQLYILVNVLSGKLYADKSNEVEEGRISNDNVGKAKATKVIGEKQMTSGVGDSKAQGNENLAVNDAEEGADEDEEEGEEGAEGGGEGEKEAEGVATAGVAAAGVAGAALAGRGGKTEEKDVKDGKEGKKEKEQKVTKAKEQKKKESPQEKKVIKAKEQKKKEPSTEKKTKKKMTTATKKEKKKETKKSPKTKKQKKPKNSKKKSNTKKKKGKSKKAKKTGTKGKKKTKSKTIKVTVAKWLKKKKKKKKKEV</sequence>
<evidence type="ECO:0000256" key="4">
    <source>
        <dbReference type="ARBA" id="ARBA00022692"/>
    </source>
</evidence>
<keyword evidence="4 10" id="KW-0812">Transmembrane</keyword>
<evidence type="ECO:0000256" key="3">
    <source>
        <dbReference type="ARBA" id="ARBA00020827"/>
    </source>
</evidence>
<dbReference type="AlphaFoldDB" id="A0A0V1IIR1"/>
<dbReference type="EMBL" id="JYDS01000168">
    <property type="protein sequence ID" value="KRZ22623.1"/>
    <property type="molecule type" value="Genomic_DNA"/>
</dbReference>
<dbReference type="Proteomes" id="UP000054805">
    <property type="component" value="Unassembled WGS sequence"/>
</dbReference>
<organism evidence="11 12">
    <name type="scientific">Trichinella pseudospiralis</name>
    <name type="common">Parasitic roundworm</name>
    <dbReference type="NCBI Taxonomy" id="6337"/>
    <lineage>
        <taxon>Eukaryota</taxon>
        <taxon>Metazoa</taxon>
        <taxon>Ecdysozoa</taxon>
        <taxon>Nematoda</taxon>
        <taxon>Enoplea</taxon>
        <taxon>Dorylaimia</taxon>
        <taxon>Trichinellida</taxon>
        <taxon>Trichinellidae</taxon>
        <taxon>Trichinella</taxon>
    </lineage>
</organism>
<feature type="region of interest" description="Disordered" evidence="9">
    <location>
        <begin position="1"/>
        <end position="20"/>
    </location>
</feature>
<feature type="compositionally biased region" description="Basic residues" evidence="9">
    <location>
        <begin position="459"/>
        <end position="471"/>
    </location>
</feature>
<evidence type="ECO:0000256" key="5">
    <source>
        <dbReference type="ARBA" id="ARBA00022824"/>
    </source>
</evidence>
<evidence type="ECO:0000313" key="11">
    <source>
        <dbReference type="EMBL" id="KRZ22623.1"/>
    </source>
</evidence>
<feature type="transmembrane region" description="Helical" evidence="10">
    <location>
        <begin position="56"/>
        <end position="81"/>
    </location>
</feature>
<keyword evidence="5" id="KW-0256">Endoplasmic reticulum</keyword>
<accession>A0A0V1IIR1</accession>
<reference evidence="11 12" key="1">
    <citation type="submission" date="2015-01" db="EMBL/GenBank/DDBJ databases">
        <title>Evolution of Trichinella species and genotypes.</title>
        <authorList>
            <person name="Korhonen P.K."/>
            <person name="Edoardo P."/>
            <person name="Giuseppe L.R."/>
            <person name="Gasser R.B."/>
        </authorList>
    </citation>
    <scope>NUCLEOTIDE SEQUENCE [LARGE SCALE GENOMIC DNA]</scope>
    <source>
        <strain evidence="11">ISS588</strain>
    </source>
</reference>
<comment type="subcellular location">
    <subcellularLocation>
        <location evidence="1">Endoplasmic reticulum membrane</location>
        <topology evidence="1">Multi-pass membrane protein</topology>
    </subcellularLocation>
</comment>
<dbReference type="GO" id="GO:0072546">
    <property type="term" value="C:EMC complex"/>
    <property type="evidence" value="ECO:0007669"/>
    <property type="project" value="InterPro"/>
</dbReference>
<feature type="compositionally biased region" description="Polar residues" evidence="9">
    <location>
        <begin position="265"/>
        <end position="281"/>
    </location>
</feature>
<comment type="caution">
    <text evidence="11">The sequence shown here is derived from an EMBL/GenBank/DDBJ whole genome shotgun (WGS) entry which is preliminary data.</text>
</comment>
<dbReference type="PANTHER" id="PTHR20994:SF0">
    <property type="entry name" value="ER MEMBRANE PROTEIN COMPLEX SUBUNIT 6"/>
    <property type="match status" value="1"/>
</dbReference>
<keyword evidence="7 10" id="KW-0472">Membrane</keyword>
<dbReference type="GO" id="GO:0034975">
    <property type="term" value="P:protein folding in endoplasmic reticulum"/>
    <property type="evidence" value="ECO:0007669"/>
    <property type="project" value="TreeGrafter"/>
</dbReference>
<feature type="transmembrane region" description="Helical" evidence="10">
    <location>
        <begin position="169"/>
        <end position="189"/>
    </location>
</feature>
<evidence type="ECO:0000256" key="6">
    <source>
        <dbReference type="ARBA" id="ARBA00022989"/>
    </source>
</evidence>